<dbReference type="CDD" id="cd06530">
    <property type="entry name" value="S26_SPase_I"/>
    <property type="match status" value="1"/>
</dbReference>
<dbReference type="InterPro" id="IPR019758">
    <property type="entry name" value="Pept_S26A_signal_pept_1_CS"/>
</dbReference>
<dbReference type="EC" id="3.4.21.89" evidence="4 8"/>
<dbReference type="GO" id="GO:0006465">
    <property type="term" value="P:signal peptide processing"/>
    <property type="evidence" value="ECO:0007669"/>
    <property type="project" value="InterPro"/>
</dbReference>
<sequence>MEQLTERIASISPQTILLVVAALTAARALLQGARVAAARFASELCESVLIALVLVFLVLRPFVVQSFFIPSGSMHPTLWEGDHILVNKWSYRFAKPKPGEVVVFRAPKDAAPDEKEFIKRLIGVPGDVIEVREGYVTAGTGREPTRYTHSEIRAVLGSGRSVSEASDMGAEPLRLTTDAIWLGRRKITPAEFARAAGKAGQPVRIVPGKVLRNDVQLCEDYAAEDPEYHWGPREIPEGDLFVLGDNRNQSHDSHKWGMLPQERIIGRAEIVFWPFKNFKRISHDCAP</sequence>
<comment type="catalytic activity">
    <reaction evidence="1 8">
        <text>Cleavage of hydrophobic, N-terminal signal or leader sequences from secreted and periplasmic proteins.</text>
        <dbReference type="EC" id="3.4.21.89"/>
    </reaction>
</comment>
<dbReference type="PANTHER" id="PTHR43390:SF1">
    <property type="entry name" value="CHLOROPLAST PROCESSING PEPTIDASE"/>
    <property type="match status" value="1"/>
</dbReference>
<evidence type="ECO:0000313" key="11">
    <source>
        <dbReference type="EMBL" id="CAA9283622.1"/>
    </source>
</evidence>
<dbReference type="Gene3D" id="2.10.109.10">
    <property type="entry name" value="Umud Fragment, subunit A"/>
    <property type="match status" value="1"/>
</dbReference>
<feature type="domain" description="Peptidase S26" evidence="10">
    <location>
        <begin position="44"/>
        <end position="137"/>
    </location>
</feature>
<evidence type="ECO:0000256" key="4">
    <source>
        <dbReference type="ARBA" id="ARBA00013208"/>
    </source>
</evidence>
<feature type="transmembrane region" description="Helical" evidence="8">
    <location>
        <begin position="47"/>
        <end position="69"/>
    </location>
</feature>
<proteinExistence type="inferred from homology"/>
<feature type="active site" evidence="7">
    <location>
        <position position="73"/>
    </location>
</feature>
<dbReference type="GO" id="GO:0004252">
    <property type="term" value="F:serine-type endopeptidase activity"/>
    <property type="evidence" value="ECO:0007669"/>
    <property type="project" value="InterPro"/>
</dbReference>
<evidence type="ECO:0000256" key="9">
    <source>
        <dbReference type="RuleBase" id="RU362042"/>
    </source>
</evidence>
<evidence type="ECO:0000256" key="5">
    <source>
        <dbReference type="ARBA" id="ARBA00022670"/>
    </source>
</evidence>
<evidence type="ECO:0000256" key="2">
    <source>
        <dbReference type="ARBA" id="ARBA00004401"/>
    </source>
</evidence>
<evidence type="ECO:0000256" key="8">
    <source>
        <dbReference type="RuleBase" id="RU003993"/>
    </source>
</evidence>
<dbReference type="EMBL" id="CADCTO010000505">
    <property type="protein sequence ID" value="CAA9283622.1"/>
    <property type="molecule type" value="Genomic_DNA"/>
</dbReference>
<dbReference type="GO" id="GO:0005886">
    <property type="term" value="C:plasma membrane"/>
    <property type="evidence" value="ECO:0007669"/>
    <property type="project" value="UniProtKB-SubCell"/>
</dbReference>
<dbReference type="AlphaFoldDB" id="A0A6J4JNX6"/>
<evidence type="ECO:0000256" key="7">
    <source>
        <dbReference type="PIRSR" id="PIRSR600223-1"/>
    </source>
</evidence>
<evidence type="ECO:0000256" key="1">
    <source>
        <dbReference type="ARBA" id="ARBA00000677"/>
    </source>
</evidence>
<dbReference type="Pfam" id="PF10502">
    <property type="entry name" value="Peptidase_S26"/>
    <property type="match status" value="2"/>
</dbReference>
<keyword evidence="6 8" id="KW-0378">Hydrolase</keyword>
<dbReference type="InterPro" id="IPR000223">
    <property type="entry name" value="Pept_S26A_signal_pept_1"/>
</dbReference>
<dbReference type="GO" id="GO:0009003">
    <property type="term" value="F:signal peptidase activity"/>
    <property type="evidence" value="ECO:0007669"/>
    <property type="project" value="UniProtKB-EC"/>
</dbReference>
<dbReference type="PROSITE" id="PS00501">
    <property type="entry name" value="SPASE_I_1"/>
    <property type="match status" value="1"/>
</dbReference>
<dbReference type="InterPro" id="IPR019533">
    <property type="entry name" value="Peptidase_S26"/>
</dbReference>
<name>A0A6J4JNX6_9BACT</name>
<keyword evidence="5 8" id="KW-0645">Protease</keyword>
<evidence type="ECO:0000256" key="3">
    <source>
        <dbReference type="ARBA" id="ARBA00009370"/>
    </source>
</evidence>
<evidence type="ECO:0000256" key="6">
    <source>
        <dbReference type="ARBA" id="ARBA00022801"/>
    </source>
</evidence>
<dbReference type="PROSITE" id="PS00761">
    <property type="entry name" value="SPASE_I_3"/>
    <property type="match status" value="1"/>
</dbReference>
<organism evidence="11">
    <name type="scientific">uncultured Armatimonadetes bacterium</name>
    <dbReference type="NCBI Taxonomy" id="157466"/>
    <lineage>
        <taxon>Bacteria</taxon>
        <taxon>Bacillati</taxon>
        <taxon>Armatimonadota</taxon>
        <taxon>environmental samples</taxon>
    </lineage>
</organism>
<dbReference type="InterPro" id="IPR036286">
    <property type="entry name" value="LexA/Signal_pep-like_sf"/>
</dbReference>
<evidence type="ECO:0000259" key="10">
    <source>
        <dbReference type="Pfam" id="PF10502"/>
    </source>
</evidence>
<dbReference type="PANTHER" id="PTHR43390">
    <property type="entry name" value="SIGNAL PEPTIDASE I"/>
    <property type="match status" value="1"/>
</dbReference>
<protein>
    <recommendedName>
        <fullName evidence="4 8">Signal peptidase I</fullName>
        <ecNumber evidence="4 8">3.4.21.89</ecNumber>
    </recommendedName>
</protein>
<dbReference type="InterPro" id="IPR019757">
    <property type="entry name" value="Pept_S26A_signal_pept_1_Lys-AS"/>
</dbReference>
<dbReference type="NCBIfam" id="TIGR02227">
    <property type="entry name" value="sigpep_I_bact"/>
    <property type="match status" value="2"/>
</dbReference>
<keyword evidence="8" id="KW-1133">Transmembrane helix</keyword>
<comment type="subcellular location">
    <subcellularLocation>
        <location evidence="2">Cell membrane</location>
        <topology evidence="2">Single-pass type II membrane protein</topology>
    </subcellularLocation>
    <subcellularLocation>
        <location evidence="9">Membrane</location>
        <topology evidence="9">Single-pass type II membrane protein</topology>
    </subcellularLocation>
</comment>
<comment type="similarity">
    <text evidence="3 9">Belongs to the peptidase S26 family.</text>
</comment>
<feature type="domain" description="Peptidase S26" evidence="10">
    <location>
        <begin position="194"/>
        <end position="273"/>
    </location>
</feature>
<accession>A0A6J4JNX6</accession>
<dbReference type="PRINTS" id="PR00727">
    <property type="entry name" value="LEADERPTASE"/>
</dbReference>
<dbReference type="InterPro" id="IPR019756">
    <property type="entry name" value="Pept_S26A_signal_pept_1_Ser-AS"/>
</dbReference>
<keyword evidence="8" id="KW-0472">Membrane</keyword>
<reference evidence="11" key="1">
    <citation type="submission" date="2020-02" db="EMBL/GenBank/DDBJ databases">
        <authorList>
            <person name="Meier V. D."/>
        </authorList>
    </citation>
    <scope>NUCLEOTIDE SEQUENCE</scope>
    <source>
        <strain evidence="11">AVDCRST_MAG63</strain>
    </source>
</reference>
<keyword evidence="8" id="KW-0812">Transmembrane</keyword>
<feature type="active site" evidence="7">
    <location>
        <position position="119"/>
    </location>
</feature>
<gene>
    <name evidence="11" type="ORF">AVDCRST_MAG63-3747</name>
</gene>
<dbReference type="SUPFAM" id="SSF51306">
    <property type="entry name" value="LexA/Signal peptidase"/>
    <property type="match status" value="2"/>
</dbReference>
<dbReference type="PROSITE" id="PS00760">
    <property type="entry name" value="SPASE_I_2"/>
    <property type="match status" value="1"/>
</dbReference>